<sequence>MGNMNKTSLSFDMPSNVTIDDKGNKTISIRTYGYEKFCFTIVLACLADSTKLPPIIIFKLKNILRLEFLSEWIKHAWDDIDTLLIKNSFKYCSILVANNSSEEDLIFDYDHIENNNNEVNEYIFNSKT</sequence>
<name>A0ACA9LZK8_9GLOM</name>
<keyword evidence="2" id="KW-1185">Reference proteome</keyword>
<protein>
    <submittedName>
        <fullName evidence="1">11541_t:CDS:1</fullName>
    </submittedName>
</protein>
<reference evidence="1" key="1">
    <citation type="submission" date="2021-06" db="EMBL/GenBank/DDBJ databases">
        <authorList>
            <person name="Kallberg Y."/>
            <person name="Tangrot J."/>
            <person name="Rosling A."/>
        </authorList>
    </citation>
    <scope>NUCLEOTIDE SEQUENCE</scope>
    <source>
        <strain evidence="1">AU212A</strain>
    </source>
</reference>
<gene>
    <name evidence="1" type="ORF">SCALOS_LOCUS5522</name>
</gene>
<dbReference type="Proteomes" id="UP000789860">
    <property type="component" value="Unassembled WGS sequence"/>
</dbReference>
<proteinExistence type="predicted"/>
<evidence type="ECO:0000313" key="2">
    <source>
        <dbReference type="Proteomes" id="UP000789860"/>
    </source>
</evidence>
<comment type="caution">
    <text evidence="1">The sequence shown here is derived from an EMBL/GenBank/DDBJ whole genome shotgun (WGS) entry which is preliminary data.</text>
</comment>
<evidence type="ECO:0000313" key="1">
    <source>
        <dbReference type="EMBL" id="CAG8561418.1"/>
    </source>
</evidence>
<dbReference type="EMBL" id="CAJVPM010009138">
    <property type="protein sequence ID" value="CAG8561418.1"/>
    <property type="molecule type" value="Genomic_DNA"/>
</dbReference>
<organism evidence="1 2">
    <name type="scientific">Scutellospora calospora</name>
    <dbReference type="NCBI Taxonomy" id="85575"/>
    <lineage>
        <taxon>Eukaryota</taxon>
        <taxon>Fungi</taxon>
        <taxon>Fungi incertae sedis</taxon>
        <taxon>Mucoromycota</taxon>
        <taxon>Glomeromycotina</taxon>
        <taxon>Glomeromycetes</taxon>
        <taxon>Diversisporales</taxon>
        <taxon>Gigasporaceae</taxon>
        <taxon>Scutellospora</taxon>
    </lineage>
</organism>
<accession>A0ACA9LZK8</accession>